<feature type="transmembrane region" description="Helical" evidence="11">
    <location>
        <begin position="370"/>
        <end position="389"/>
    </location>
</feature>
<evidence type="ECO:0000313" key="12">
    <source>
        <dbReference type="EMBL" id="TWG24344.1"/>
    </source>
</evidence>
<feature type="transmembrane region" description="Helical" evidence="11">
    <location>
        <begin position="396"/>
        <end position="416"/>
    </location>
</feature>
<evidence type="ECO:0000256" key="4">
    <source>
        <dbReference type="ARBA" id="ARBA00022676"/>
    </source>
</evidence>
<dbReference type="GO" id="GO:0000009">
    <property type="term" value="F:alpha-1,6-mannosyltransferase activity"/>
    <property type="evidence" value="ECO:0007669"/>
    <property type="project" value="InterPro"/>
</dbReference>
<sequence length="471" mass="50045">MAILRLFVVGNVLRLLQSDRTGGRRLPAANTSDTTGPTTQIPAPRAPEREASLAAPEPGAPESTASLAAPEPGAPESTASLAAPEPGAPGSGAPVAAARPRRLAGIAAAWPALLLYATLRATGLITFWLIATEKHRDMWAQLGRWDAGWYTGIVARGYDAAFQYRPDGTPLPSNLAFFPLYPGLTWLADRVVPGDAAVAGLAIAWTAGLAAAWGLFAVGAHLHNRRTGVLLAGLWAVIPHALVESMAYTETLFTALCAWSLFAVLRRHWVTAGLLCSLAGLTRPTGAALVTAVGLAALVAVVRRRDGWRPWLGGLLAPLGFAGYVLWVGDRLGRTDGYFRVQKDTWNMYYDNGWYTLTTARTLVTGKSDLAIVMCTVVLLAAIALFVALSADGRAWPLAVFSLVVIAMVFFGHGYYHAKGRLLIPAFPVLLPIASALAAAHRRTVVAVLTTLAVVSATYGVYVLLFWTHSP</sequence>
<keyword evidence="6 11" id="KW-0812">Transmembrane</keyword>
<evidence type="ECO:0000256" key="6">
    <source>
        <dbReference type="ARBA" id="ARBA00022692"/>
    </source>
</evidence>
<keyword evidence="5" id="KW-0808">Transferase</keyword>
<evidence type="ECO:0000256" key="11">
    <source>
        <dbReference type="SAM" id="Phobius"/>
    </source>
</evidence>
<dbReference type="InterPro" id="IPR007315">
    <property type="entry name" value="PIG-V/Gpi18"/>
</dbReference>
<feature type="transmembrane region" description="Helical" evidence="11">
    <location>
        <begin position="422"/>
        <end position="439"/>
    </location>
</feature>
<comment type="pathway">
    <text evidence="2">Glycolipid biosynthesis; glycosylphosphatidylinositol-anchor biosynthesis.</text>
</comment>
<feature type="transmembrane region" description="Helical" evidence="11">
    <location>
        <begin position="446"/>
        <end position="467"/>
    </location>
</feature>
<evidence type="ECO:0000256" key="3">
    <source>
        <dbReference type="ARBA" id="ARBA00022502"/>
    </source>
</evidence>
<feature type="transmembrane region" description="Helical" evidence="11">
    <location>
        <begin position="108"/>
        <end position="131"/>
    </location>
</feature>
<evidence type="ECO:0008006" key="14">
    <source>
        <dbReference type="Google" id="ProtNLM"/>
    </source>
</evidence>
<dbReference type="Proteomes" id="UP000320239">
    <property type="component" value="Unassembled WGS sequence"/>
</dbReference>
<keyword evidence="13" id="KW-1185">Reference proteome</keyword>
<reference evidence="12 13" key="1">
    <citation type="submission" date="2019-06" db="EMBL/GenBank/DDBJ databases">
        <title>Sequencing the genomes of 1000 actinobacteria strains.</title>
        <authorList>
            <person name="Klenk H.-P."/>
        </authorList>
    </citation>
    <scope>NUCLEOTIDE SEQUENCE [LARGE SCALE GENOMIC DNA]</scope>
    <source>
        <strain evidence="12 13">DSM 43866</strain>
    </source>
</reference>
<evidence type="ECO:0000313" key="13">
    <source>
        <dbReference type="Proteomes" id="UP000320239"/>
    </source>
</evidence>
<evidence type="ECO:0000256" key="8">
    <source>
        <dbReference type="ARBA" id="ARBA00022989"/>
    </source>
</evidence>
<evidence type="ECO:0000256" key="5">
    <source>
        <dbReference type="ARBA" id="ARBA00022679"/>
    </source>
</evidence>
<evidence type="ECO:0000256" key="2">
    <source>
        <dbReference type="ARBA" id="ARBA00004687"/>
    </source>
</evidence>
<proteinExistence type="predicted"/>
<dbReference type="GO" id="GO:0006506">
    <property type="term" value="P:GPI anchor biosynthetic process"/>
    <property type="evidence" value="ECO:0007669"/>
    <property type="project" value="UniProtKB-UniPathway"/>
</dbReference>
<keyword evidence="9 11" id="KW-0472">Membrane</keyword>
<keyword evidence="8 11" id="KW-1133">Transmembrane helix</keyword>
<feature type="region of interest" description="Disordered" evidence="10">
    <location>
        <begin position="23"/>
        <end position="95"/>
    </location>
</feature>
<dbReference type="EMBL" id="VIWY01000002">
    <property type="protein sequence ID" value="TWG24344.1"/>
    <property type="molecule type" value="Genomic_DNA"/>
</dbReference>
<dbReference type="GO" id="GO:0004376">
    <property type="term" value="F:GPI mannosyltransferase activity"/>
    <property type="evidence" value="ECO:0007669"/>
    <property type="project" value="InterPro"/>
</dbReference>
<organism evidence="12 13">
    <name type="scientific">Actinoplanes teichomyceticus</name>
    <dbReference type="NCBI Taxonomy" id="1867"/>
    <lineage>
        <taxon>Bacteria</taxon>
        <taxon>Bacillati</taxon>
        <taxon>Actinomycetota</taxon>
        <taxon>Actinomycetes</taxon>
        <taxon>Micromonosporales</taxon>
        <taxon>Micromonosporaceae</taxon>
        <taxon>Actinoplanes</taxon>
    </lineage>
</organism>
<feature type="transmembrane region" description="Helical" evidence="11">
    <location>
        <begin position="269"/>
        <end position="299"/>
    </location>
</feature>
<dbReference type="AlphaFoldDB" id="A0A561WKE8"/>
<feature type="transmembrane region" description="Helical" evidence="11">
    <location>
        <begin position="311"/>
        <end position="329"/>
    </location>
</feature>
<dbReference type="PANTHER" id="PTHR12468:SF2">
    <property type="entry name" value="GPI MANNOSYLTRANSFERASE 2"/>
    <property type="match status" value="1"/>
</dbReference>
<evidence type="ECO:0000256" key="10">
    <source>
        <dbReference type="SAM" id="MobiDB-lite"/>
    </source>
</evidence>
<feature type="transmembrane region" description="Helical" evidence="11">
    <location>
        <begin position="196"/>
        <end position="216"/>
    </location>
</feature>
<accession>A0A561WKE8</accession>
<keyword evidence="7" id="KW-0256">Endoplasmic reticulum</keyword>
<protein>
    <recommendedName>
        <fullName evidence="14">Dolichyl-phosphate-mannose-protein mannosyltransferase</fullName>
    </recommendedName>
</protein>
<keyword evidence="3" id="KW-0337">GPI-anchor biosynthesis</keyword>
<keyword evidence="4" id="KW-0328">Glycosyltransferase</keyword>
<name>A0A561WKE8_ACTTI</name>
<dbReference type="UniPathway" id="UPA00196"/>
<feature type="transmembrane region" description="Helical" evidence="11">
    <location>
        <begin position="228"/>
        <end position="249"/>
    </location>
</feature>
<comment type="caution">
    <text evidence="12">The sequence shown here is derived from an EMBL/GenBank/DDBJ whole genome shotgun (WGS) entry which is preliminary data.</text>
</comment>
<feature type="compositionally biased region" description="Polar residues" evidence="10">
    <location>
        <begin position="29"/>
        <end position="41"/>
    </location>
</feature>
<evidence type="ECO:0000256" key="9">
    <source>
        <dbReference type="ARBA" id="ARBA00023136"/>
    </source>
</evidence>
<evidence type="ECO:0000256" key="7">
    <source>
        <dbReference type="ARBA" id="ARBA00022824"/>
    </source>
</evidence>
<evidence type="ECO:0000256" key="1">
    <source>
        <dbReference type="ARBA" id="ARBA00004477"/>
    </source>
</evidence>
<gene>
    <name evidence="12" type="ORF">FHX34_102898</name>
</gene>
<dbReference type="PANTHER" id="PTHR12468">
    <property type="entry name" value="GPI MANNOSYLTRANSFERASE 2"/>
    <property type="match status" value="1"/>
</dbReference>
<comment type="subcellular location">
    <subcellularLocation>
        <location evidence="1">Endoplasmic reticulum membrane</location>
        <topology evidence="1">Multi-pass membrane protein</topology>
    </subcellularLocation>
</comment>
<dbReference type="GO" id="GO:0016020">
    <property type="term" value="C:membrane"/>
    <property type="evidence" value="ECO:0007669"/>
    <property type="project" value="GOC"/>
</dbReference>